<comment type="similarity">
    <text evidence="1 7">Belongs to the peptidase M2 family.</text>
</comment>
<accession>A0A8S4FWQ8</accession>
<dbReference type="PANTHER" id="PTHR10514">
    <property type="entry name" value="ANGIOTENSIN-CONVERTING ENZYME"/>
    <property type="match status" value="1"/>
</dbReference>
<keyword evidence="2 9" id="KW-0732">Signal</keyword>
<evidence type="ECO:0000256" key="6">
    <source>
        <dbReference type="PIRSR" id="PIRSR601548-4"/>
    </source>
</evidence>
<keyword evidence="3 6" id="KW-1015">Disulfide bond</keyword>
<dbReference type="GO" id="GO:0008241">
    <property type="term" value="F:peptidyl-dipeptidase activity"/>
    <property type="evidence" value="ECO:0007669"/>
    <property type="project" value="InterPro"/>
</dbReference>
<feature type="signal peptide" evidence="9">
    <location>
        <begin position="1"/>
        <end position="29"/>
    </location>
</feature>
<evidence type="ECO:0000313" key="10">
    <source>
        <dbReference type="EMBL" id="CAG9132174.1"/>
    </source>
</evidence>
<evidence type="ECO:0000256" key="8">
    <source>
        <dbReference type="SAM" id="MobiDB-lite"/>
    </source>
</evidence>
<feature type="region of interest" description="Disordered" evidence="8">
    <location>
        <begin position="37"/>
        <end position="156"/>
    </location>
</feature>
<gene>
    <name evidence="10" type="ORF">PLXY2_LOCUS10571</name>
</gene>
<feature type="glycosylation site" description="N-linked (GlcNAc...) asparagine" evidence="5">
    <location>
        <position position="215"/>
    </location>
</feature>
<dbReference type="AlphaFoldDB" id="A0A8S4FWQ8"/>
<feature type="chain" id="PRO_5035826187" evidence="9">
    <location>
        <begin position="30"/>
        <end position="363"/>
    </location>
</feature>
<dbReference type="PROSITE" id="PS52011">
    <property type="entry name" value="PEPTIDASE_M2"/>
    <property type="match status" value="1"/>
</dbReference>
<dbReference type="SUPFAM" id="SSF55486">
    <property type="entry name" value="Metalloproteases ('zincins'), catalytic domain"/>
    <property type="match status" value="1"/>
</dbReference>
<proteinExistence type="inferred from homology"/>
<organism evidence="10 11">
    <name type="scientific">Plutella xylostella</name>
    <name type="common">Diamondback moth</name>
    <name type="synonym">Plutella maculipennis</name>
    <dbReference type="NCBI Taxonomy" id="51655"/>
    <lineage>
        <taxon>Eukaryota</taxon>
        <taxon>Metazoa</taxon>
        <taxon>Ecdysozoa</taxon>
        <taxon>Arthropoda</taxon>
        <taxon>Hexapoda</taxon>
        <taxon>Insecta</taxon>
        <taxon>Pterygota</taxon>
        <taxon>Neoptera</taxon>
        <taxon>Endopterygota</taxon>
        <taxon>Lepidoptera</taxon>
        <taxon>Glossata</taxon>
        <taxon>Ditrysia</taxon>
        <taxon>Yponomeutoidea</taxon>
        <taxon>Plutellidae</taxon>
        <taxon>Plutella</taxon>
    </lineage>
</organism>
<evidence type="ECO:0000256" key="4">
    <source>
        <dbReference type="ARBA" id="ARBA00023180"/>
    </source>
</evidence>
<evidence type="ECO:0000256" key="7">
    <source>
        <dbReference type="PROSITE-ProRule" id="PRU01355"/>
    </source>
</evidence>
<dbReference type="PANTHER" id="PTHR10514:SF40">
    <property type="entry name" value="ANGIOTENSIN-CONVERTING ENZYME"/>
    <property type="match status" value="1"/>
</dbReference>
<evidence type="ECO:0000313" key="11">
    <source>
        <dbReference type="Proteomes" id="UP000653454"/>
    </source>
</evidence>
<dbReference type="InterPro" id="IPR001548">
    <property type="entry name" value="Peptidase_M2"/>
</dbReference>
<feature type="compositionally biased region" description="Basic and acidic residues" evidence="8">
    <location>
        <begin position="126"/>
        <end position="148"/>
    </location>
</feature>
<dbReference type="EMBL" id="CAJHNJ030000047">
    <property type="protein sequence ID" value="CAG9132174.1"/>
    <property type="molecule type" value="Genomic_DNA"/>
</dbReference>
<keyword evidence="11" id="KW-1185">Reference proteome</keyword>
<keyword evidence="4 5" id="KW-0325">Glycoprotein</keyword>
<reference evidence="10" key="1">
    <citation type="submission" date="2020-11" db="EMBL/GenBank/DDBJ databases">
        <authorList>
            <person name="Whiteford S."/>
        </authorList>
    </citation>
    <scope>NUCLEOTIDE SEQUENCE</scope>
</reference>
<name>A0A8S4FWQ8_PLUXY</name>
<evidence type="ECO:0000256" key="2">
    <source>
        <dbReference type="ARBA" id="ARBA00022729"/>
    </source>
</evidence>
<evidence type="ECO:0000256" key="9">
    <source>
        <dbReference type="SAM" id="SignalP"/>
    </source>
</evidence>
<feature type="disulfide bond" evidence="6 7">
    <location>
        <begin position="295"/>
        <end position="303"/>
    </location>
</feature>
<dbReference type="GO" id="GO:0006508">
    <property type="term" value="P:proteolysis"/>
    <property type="evidence" value="ECO:0007669"/>
    <property type="project" value="InterPro"/>
</dbReference>
<dbReference type="Pfam" id="PF01401">
    <property type="entry name" value="Peptidase_M2"/>
    <property type="match status" value="1"/>
</dbReference>
<comment type="caution">
    <text evidence="7">Lacks conserved residue(s) required for the propagation of feature annotation.</text>
</comment>
<dbReference type="GO" id="GO:0005886">
    <property type="term" value="C:plasma membrane"/>
    <property type="evidence" value="ECO:0007669"/>
    <property type="project" value="TreeGrafter"/>
</dbReference>
<feature type="compositionally biased region" description="Polar residues" evidence="8">
    <location>
        <begin position="41"/>
        <end position="80"/>
    </location>
</feature>
<feature type="glycosylation site" description="N-linked (GlcNAc...) asparagine; partial" evidence="5">
    <location>
        <position position="298"/>
    </location>
</feature>
<sequence>MACVQTRTLSRTWIQINLVLLLIVEVCLADPQLDLPPLPQVSSTQRNPYGYSSTPGSINSPGNQYDVSQNPNYQFSGGPSPNTPGVYPVSTTPGYNRGISPDINNNGYPSLDYGNGNRNPSSTARPYDDRNRDDRIDINNDPNFRRNDPNFVRNDPNYANVNPYDFNRGVVTNSIDDRFHQISLQKVRDFLLQADDQASKECTNNVAAQWNFETNVNDGTQHAALDAQQRYTLFQRGLWEAAQQFPRNVVRDFNSFRQLRLLSIIGPSALPPDQLDRYNRLINDMLAVYNTAEICAYNEPFKCGLHLQPELQFLMSHSRDWDELQHVWAEWRRNTGRRIRDLYEQLVDLTNHAARLNSKYEIC</sequence>
<evidence type="ECO:0000256" key="3">
    <source>
        <dbReference type="ARBA" id="ARBA00023157"/>
    </source>
</evidence>
<evidence type="ECO:0000256" key="5">
    <source>
        <dbReference type="PIRSR" id="PIRSR601548-10"/>
    </source>
</evidence>
<protein>
    <submittedName>
        <fullName evidence="10">(diamondback moth) hypothetical protein</fullName>
    </submittedName>
</protein>
<evidence type="ECO:0000256" key="1">
    <source>
        <dbReference type="ARBA" id="ARBA00008139"/>
    </source>
</evidence>
<dbReference type="Proteomes" id="UP000653454">
    <property type="component" value="Unassembled WGS sequence"/>
</dbReference>
<comment type="caution">
    <text evidence="10">The sequence shown here is derived from an EMBL/GenBank/DDBJ whole genome shotgun (WGS) entry which is preliminary data.</text>
</comment>
<dbReference type="GO" id="GO:0008237">
    <property type="term" value="F:metallopeptidase activity"/>
    <property type="evidence" value="ECO:0007669"/>
    <property type="project" value="InterPro"/>
</dbReference>